<name>A0A6L2JTL0_TANCI</name>
<proteinExistence type="predicted"/>
<evidence type="ECO:0000256" key="2">
    <source>
        <dbReference type="SAM" id="Coils"/>
    </source>
</evidence>
<dbReference type="PANTHER" id="PTHR11439">
    <property type="entry name" value="GAG-POL-RELATED RETROTRANSPOSON"/>
    <property type="match status" value="1"/>
</dbReference>
<feature type="coiled-coil region" evidence="2">
    <location>
        <begin position="298"/>
        <end position="325"/>
    </location>
</feature>
<dbReference type="Pfam" id="PF00098">
    <property type="entry name" value="zf-CCHC"/>
    <property type="match status" value="1"/>
</dbReference>
<dbReference type="CDD" id="cd09272">
    <property type="entry name" value="RNase_HI_RT_Ty1"/>
    <property type="match status" value="1"/>
</dbReference>
<keyword evidence="1" id="KW-0863">Zinc-finger</keyword>
<dbReference type="GO" id="GO:0008270">
    <property type="term" value="F:zinc ion binding"/>
    <property type="evidence" value="ECO:0007669"/>
    <property type="project" value="UniProtKB-KW"/>
</dbReference>
<sequence length="768" mass="88450">MAQENFKSSGRYRSHHEHHQKEDPKITLEDSWSGSNEDDHEEANKACLIAVRNNNALDDMSSQQITPLDKNKLFNYHSKPIVPQTNYDNSCGLKILILKVVNTVRDVEANQLRVIRCYNCKGKGHIAKQCTANKRVKDSEWFKDKMLLAQAQEAGVALNEEDQEFLAGRLEENDDSDDLQLYTTTNIKTDHVDAYDPNFATTYDSNTLSELPHYDTYLDDDMPNFVVQETGYNEHFVSPDGSYTKLTSNNNVISYAKYMVTIEDEAAQKVRSLMQNDDKMLTAFEQIKYKVEQCHMVTQDTKSLNESLTRELEKYKAKVKTLESGYYSKQAKPPTKNDWDLLFQPMFDEYFKPLSVVSTSIFAATLPLPNTIRASSSTSLDQDTYSPSTLPNHESTSPLINSTNVEEPNNEDESEFDSDTFTNPFALAKPSHHQGFISNGREDCFLNGILKEEVFVTQLEGFVDQEHPTHVFRLKKALYGLKLAARAWLKLDEDPNGTPVDPTRYRDMVGSLMYLTASCPDLVFVVYISVRYQAKPSEKHLTVVKQVVKTQGKVHRVVHNFLVKSYKIPLYCDSQSAIALSYNSMQHSRMKHIAFRYQFIKQQIENEIVELYYVKTAYQLENIFTKALTRVRIKFLIKRLGMQSLTPEELKELIELVIKKNNQRVASDLDITNTMLRFMVRILRHHMLYKPMPQPDSNKSYTKPPTENQILRFIKTLGYDEDPKAKMTYVLTFVATRLRQPWRTIMSVLNRSLTGKDTSWDTARLPIL</sequence>
<evidence type="ECO:0000313" key="5">
    <source>
        <dbReference type="EMBL" id="GEU38934.1"/>
    </source>
</evidence>
<protein>
    <submittedName>
        <fullName evidence="5">Retrotransposon protein, putative, unclassified</fullName>
    </submittedName>
</protein>
<feature type="region of interest" description="Disordered" evidence="3">
    <location>
        <begin position="1"/>
        <end position="39"/>
    </location>
</feature>
<reference evidence="5" key="1">
    <citation type="journal article" date="2019" name="Sci. Rep.">
        <title>Draft genome of Tanacetum cinerariifolium, the natural source of mosquito coil.</title>
        <authorList>
            <person name="Yamashiro T."/>
            <person name="Shiraishi A."/>
            <person name="Satake H."/>
            <person name="Nakayama K."/>
        </authorList>
    </citation>
    <scope>NUCLEOTIDE SEQUENCE</scope>
</reference>
<evidence type="ECO:0000259" key="4">
    <source>
        <dbReference type="PROSITE" id="PS50158"/>
    </source>
</evidence>
<dbReference type="InterPro" id="IPR036875">
    <property type="entry name" value="Znf_CCHC_sf"/>
</dbReference>
<feature type="domain" description="CCHC-type" evidence="4">
    <location>
        <begin position="116"/>
        <end position="130"/>
    </location>
</feature>
<keyword evidence="1" id="KW-0862">Zinc</keyword>
<keyword evidence="2" id="KW-0175">Coiled coil</keyword>
<comment type="caution">
    <text evidence="5">The sequence shown here is derived from an EMBL/GenBank/DDBJ whole genome shotgun (WGS) entry which is preliminary data.</text>
</comment>
<keyword evidence="1" id="KW-0479">Metal-binding</keyword>
<dbReference type="SUPFAM" id="SSF57756">
    <property type="entry name" value="Retrovirus zinc finger-like domains"/>
    <property type="match status" value="1"/>
</dbReference>
<dbReference type="Gene3D" id="4.10.60.10">
    <property type="entry name" value="Zinc finger, CCHC-type"/>
    <property type="match status" value="1"/>
</dbReference>
<dbReference type="EMBL" id="BKCJ010001112">
    <property type="protein sequence ID" value="GEU38934.1"/>
    <property type="molecule type" value="Genomic_DNA"/>
</dbReference>
<feature type="region of interest" description="Disordered" evidence="3">
    <location>
        <begin position="373"/>
        <end position="417"/>
    </location>
</feature>
<feature type="compositionally biased region" description="Basic and acidic residues" evidence="3">
    <location>
        <begin position="19"/>
        <end position="28"/>
    </location>
</feature>
<feature type="compositionally biased region" description="Acidic residues" evidence="3">
    <location>
        <begin position="408"/>
        <end position="417"/>
    </location>
</feature>
<organism evidence="5">
    <name type="scientific">Tanacetum cinerariifolium</name>
    <name type="common">Dalmatian daisy</name>
    <name type="synonym">Chrysanthemum cinerariifolium</name>
    <dbReference type="NCBI Taxonomy" id="118510"/>
    <lineage>
        <taxon>Eukaryota</taxon>
        <taxon>Viridiplantae</taxon>
        <taxon>Streptophyta</taxon>
        <taxon>Embryophyta</taxon>
        <taxon>Tracheophyta</taxon>
        <taxon>Spermatophyta</taxon>
        <taxon>Magnoliopsida</taxon>
        <taxon>eudicotyledons</taxon>
        <taxon>Gunneridae</taxon>
        <taxon>Pentapetalae</taxon>
        <taxon>asterids</taxon>
        <taxon>campanulids</taxon>
        <taxon>Asterales</taxon>
        <taxon>Asteraceae</taxon>
        <taxon>Asteroideae</taxon>
        <taxon>Anthemideae</taxon>
        <taxon>Anthemidinae</taxon>
        <taxon>Tanacetum</taxon>
    </lineage>
</organism>
<evidence type="ECO:0000256" key="1">
    <source>
        <dbReference type="PROSITE-ProRule" id="PRU00047"/>
    </source>
</evidence>
<dbReference type="PROSITE" id="PS50158">
    <property type="entry name" value="ZF_CCHC"/>
    <property type="match status" value="1"/>
</dbReference>
<feature type="compositionally biased region" description="Polar residues" evidence="3">
    <location>
        <begin position="373"/>
        <end position="407"/>
    </location>
</feature>
<dbReference type="InterPro" id="IPR013103">
    <property type="entry name" value="RVT_2"/>
</dbReference>
<dbReference type="Pfam" id="PF07727">
    <property type="entry name" value="RVT_2"/>
    <property type="match status" value="1"/>
</dbReference>
<dbReference type="PANTHER" id="PTHR11439:SF483">
    <property type="entry name" value="PEPTIDE SYNTHASE GLIP-LIKE, PUTATIVE (AFU_ORTHOLOGUE AFUA_3G12920)-RELATED"/>
    <property type="match status" value="1"/>
</dbReference>
<accession>A0A6L2JTL0</accession>
<dbReference type="InterPro" id="IPR001878">
    <property type="entry name" value="Znf_CCHC"/>
</dbReference>
<dbReference type="GO" id="GO:0003676">
    <property type="term" value="F:nucleic acid binding"/>
    <property type="evidence" value="ECO:0007669"/>
    <property type="project" value="InterPro"/>
</dbReference>
<evidence type="ECO:0000256" key="3">
    <source>
        <dbReference type="SAM" id="MobiDB-lite"/>
    </source>
</evidence>
<gene>
    <name evidence="5" type="ORF">Tci_010912</name>
</gene>
<dbReference type="SMART" id="SM00343">
    <property type="entry name" value="ZnF_C2HC"/>
    <property type="match status" value="1"/>
</dbReference>
<dbReference type="AlphaFoldDB" id="A0A6L2JTL0"/>